<evidence type="ECO:0000256" key="4">
    <source>
        <dbReference type="ARBA" id="ARBA00023180"/>
    </source>
</evidence>
<evidence type="ECO:0000313" key="9">
    <source>
        <dbReference type="Proteomes" id="UP000245119"/>
    </source>
</evidence>
<evidence type="ECO:0000256" key="3">
    <source>
        <dbReference type="ARBA" id="ARBA00023157"/>
    </source>
</evidence>
<keyword evidence="5" id="KW-0393">Immunoglobulin domain</keyword>
<dbReference type="STRING" id="400727.A0A2T7PSE7"/>
<dbReference type="AlphaFoldDB" id="A0A2T7PSE7"/>
<proteinExistence type="predicted"/>
<keyword evidence="6" id="KW-1133">Transmembrane helix</keyword>
<evidence type="ECO:0000256" key="2">
    <source>
        <dbReference type="ARBA" id="ARBA00023136"/>
    </source>
</evidence>
<dbReference type="Gene3D" id="4.10.49.10">
    <property type="entry name" value="Cytochrome c oxidase subunit VIIc"/>
    <property type="match status" value="1"/>
</dbReference>
<dbReference type="GO" id="GO:0045277">
    <property type="term" value="C:respiratory chain complex IV"/>
    <property type="evidence" value="ECO:0007669"/>
    <property type="project" value="InterPro"/>
</dbReference>
<dbReference type="InterPro" id="IPR007110">
    <property type="entry name" value="Ig-like_dom"/>
</dbReference>
<sequence length="535" mass="58552">MATLGRLALARLLHAGPTPRAFSTTPRALSQGWQQRGVIGSNIPFGIKNRYLLTLGFILFFGVALICHSSSLFTSLKSADVTLELSQLPAWTGLGCRDKKGIPCLQLSHADTETRYSHLMELLAVAVVSLSLCILDTADSEATGNDCSKVITSQDKLTARPNDRVTFKCDVMSTIAPTDIHWLHVGRGLRMGSLAEAVSLGPAEWQRLISVVHVTSDLDTGPYVCRVNGVCGWSRSDSHYIVLIDKPRVYLTPPVTVIRDPDTDASYLVITCVVDSYPSPAHVRWRTGSVLKGLPVYLDPSRSDYDFNTTVSADNATYTLTLSLLNPHELGLYFCEASNIMGTGVSQSVLVILTNDSPKIVFNTTEVPVALDETVYLPCPRSPEGSETLWTRDGKNITRKTTTLHADIMTGDTGMLIRHMRADLSGLYLCTRLWQNGTAQSASIRLSLTDGFSPPAIYPLAWKHETVTTTTTDGVTTTTATRIVSTNLRLRCHIAILRELETVAIPVFGEIKPLSFHRLQLDAVDAETERPPARV</sequence>
<dbReference type="InterPro" id="IPR013783">
    <property type="entry name" value="Ig-like_fold"/>
</dbReference>
<dbReference type="EMBL" id="PZQS01000002">
    <property type="protein sequence ID" value="PVD36320.1"/>
    <property type="molecule type" value="Genomic_DNA"/>
</dbReference>
<dbReference type="GO" id="GO:0006123">
    <property type="term" value="P:mitochondrial electron transport, cytochrome c to oxygen"/>
    <property type="evidence" value="ECO:0007669"/>
    <property type="project" value="InterPro"/>
</dbReference>
<dbReference type="SUPFAM" id="SSF48726">
    <property type="entry name" value="Immunoglobulin"/>
    <property type="match status" value="2"/>
</dbReference>
<name>A0A2T7PSE7_POMCA</name>
<feature type="domain" description="Ig-like" evidence="7">
    <location>
        <begin position="148"/>
        <end position="228"/>
    </location>
</feature>
<comment type="caution">
    <text evidence="8">The sequence shown here is derived from an EMBL/GenBank/DDBJ whole genome shotgun (WGS) entry which is preliminary data.</text>
</comment>
<dbReference type="InterPro" id="IPR036636">
    <property type="entry name" value="COX7C/Cox8_sf"/>
</dbReference>
<dbReference type="InterPro" id="IPR036179">
    <property type="entry name" value="Ig-like_dom_sf"/>
</dbReference>
<feature type="domain" description="Ig-like" evidence="7">
    <location>
        <begin position="358"/>
        <end position="447"/>
    </location>
</feature>
<reference evidence="8 9" key="1">
    <citation type="submission" date="2018-04" db="EMBL/GenBank/DDBJ databases">
        <title>The genome of golden apple snail Pomacea canaliculata provides insight into stress tolerance and invasive adaptation.</title>
        <authorList>
            <person name="Liu C."/>
            <person name="Liu B."/>
            <person name="Ren Y."/>
            <person name="Zhang Y."/>
            <person name="Wang H."/>
            <person name="Li S."/>
            <person name="Jiang F."/>
            <person name="Yin L."/>
            <person name="Zhang G."/>
            <person name="Qian W."/>
            <person name="Fan W."/>
        </authorList>
    </citation>
    <scope>NUCLEOTIDE SEQUENCE [LARGE SCALE GENOMIC DNA]</scope>
    <source>
        <strain evidence="8">SZHN2017</strain>
        <tissue evidence="8">Muscle</tissue>
    </source>
</reference>
<evidence type="ECO:0000256" key="6">
    <source>
        <dbReference type="SAM" id="Phobius"/>
    </source>
</evidence>
<feature type="transmembrane region" description="Helical" evidence="6">
    <location>
        <begin position="51"/>
        <end position="73"/>
    </location>
</feature>
<keyword evidence="4" id="KW-0325">Glycoprotein</keyword>
<keyword evidence="3" id="KW-1015">Disulfide bond</keyword>
<keyword evidence="2 6" id="KW-0472">Membrane</keyword>
<dbReference type="PANTHER" id="PTHR11640">
    <property type="entry name" value="NEPHRIN"/>
    <property type="match status" value="1"/>
</dbReference>
<protein>
    <recommendedName>
        <fullName evidence="7">Ig-like domain-containing protein</fullName>
    </recommendedName>
</protein>
<keyword evidence="9" id="KW-1185">Reference proteome</keyword>
<dbReference type="InterPro" id="IPR051275">
    <property type="entry name" value="Cell_adhesion_signaling"/>
</dbReference>
<comment type="subcellular location">
    <subcellularLocation>
        <location evidence="1">Membrane</location>
        <topology evidence="1">Single-pass type I membrane protein</topology>
    </subcellularLocation>
</comment>
<accession>A0A2T7PSE7</accession>
<dbReference type="GO" id="GO:0005743">
    <property type="term" value="C:mitochondrial inner membrane"/>
    <property type="evidence" value="ECO:0007669"/>
    <property type="project" value="UniProtKB-SubCell"/>
</dbReference>
<organism evidence="8 9">
    <name type="scientific">Pomacea canaliculata</name>
    <name type="common">Golden apple snail</name>
    <dbReference type="NCBI Taxonomy" id="400727"/>
    <lineage>
        <taxon>Eukaryota</taxon>
        <taxon>Metazoa</taxon>
        <taxon>Spiralia</taxon>
        <taxon>Lophotrochozoa</taxon>
        <taxon>Mollusca</taxon>
        <taxon>Gastropoda</taxon>
        <taxon>Caenogastropoda</taxon>
        <taxon>Architaenioglossa</taxon>
        <taxon>Ampullarioidea</taxon>
        <taxon>Ampullariidae</taxon>
        <taxon>Pomacea</taxon>
    </lineage>
</organism>
<evidence type="ECO:0000313" key="8">
    <source>
        <dbReference type="EMBL" id="PVD36320.1"/>
    </source>
</evidence>
<gene>
    <name evidence="8" type="ORF">C0Q70_03299</name>
</gene>
<feature type="domain" description="Ig-like" evidence="7">
    <location>
        <begin position="247"/>
        <end position="352"/>
    </location>
</feature>
<dbReference type="InterPro" id="IPR003599">
    <property type="entry name" value="Ig_sub"/>
</dbReference>
<dbReference type="SMART" id="SM00409">
    <property type="entry name" value="IG"/>
    <property type="match status" value="3"/>
</dbReference>
<dbReference type="PROSITE" id="PS50835">
    <property type="entry name" value="IG_LIKE"/>
    <property type="match status" value="3"/>
</dbReference>
<evidence type="ECO:0000256" key="5">
    <source>
        <dbReference type="ARBA" id="ARBA00023319"/>
    </source>
</evidence>
<dbReference type="Proteomes" id="UP000245119">
    <property type="component" value="Linkage Group LG2"/>
</dbReference>
<evidence type="ECO:0000256" key="1">
    <source>
        <dbReference type="ARBA" id="ARBA00004479"/>
    </source>
</evidence>
<keyword evidence="6" id="KW-0812">Transmembrane</keyword>
<evidence type="ECO:0000259" key="7">
    <source>
        <dbReference type="PROSITE" id="PS50835"/>
    </source>
</evidence>
<dbReference type="Gene3D" id="2.60.40.10">
    <property type="entry name" value="Immunoglobulins"/>
    <property type="match status" value="3"/>
</dbReference>